<protein>
    <submittedName>
        <fullName evidence="1">Uncharacterized protein</fullName>
    </submittedName>
</protein>
<organism evidence="1 2">
    <name type="scientific">Coriobacterium glomerans (strain ATCC 49209 / DSM 20642 / JCM 10262 / PW2)</name>
    <dbReference type="NCBI Taxonomy" id="700015"/>
    <lineage>
        <taxon>Bacteria</taxon>
        <taxon>Bacillati</taxon>
        <taxon>Actinomycetota</taxon>
        <taxon>Coriobacteriia</taxon>
        <taxon>Coriobacteriales</taxon>
        <taxon>Coriobacteriaceae</taxon>
        <taxon>Coriobacterium</taxon>
    </lineage>
</organism>
<keyword evidence="2" id="KW-1185">Reference proteome</keyword>
<accession>F2NA58</accession>
<dbReference type="OrthoDB" id="3197253at2"/>
<dbReference type="AlphaFoldDB" id="F2NA58"/>
<evidence type="ECO:0000313" key="2">
    <source>
        <dbReference type="Proteomes" id="UP000006851"/>
    </source>
</evidence>
<dbReference type="RefSeq" id="WP_013708195.1">
    <property type="nucleotide sequence ID" value="NC_015389.1"/>
</dbReference>
<dbReference type="KEGG" id="cgo:Corgl_0332"/>
<proteinExistence type="predicted"/>
<dbReference type="eggNOG" id="ENOG502ZKK1">
    <property type="taxonomic scope" value="Bacteria"/>
</dbReference>
<dbReference type="Proteomes" id="UP000006851">
    <property type="component" value="Chromosome"/>
</dbReference>
<evidence type="ECO:0000313" key="1">
    <source>
        <dbReference type="EMBL" id="AEB06452.1"/>
    </source>
</evidence>
<dbReference type="HOGENOM" id="CLU_183600_0_0_11"/>
<dbReference type="Pfam" id="PF20293">
    <property type="entry name" value="MC6"/>
    <property type="match status" value="1"/>
</dbReference>
<dbReference type="EMBL" id="CP002628">
    <property type="protein sequence ID" value="AEB06452.1"/>
    <property type="molecule type" value="Genomic_DNA"/>
</dbReference>
<name>F2NA58_CORGP</name>
<dbReference type="InterPro" id="IPR046897">
    <property type="entry name" value="ABC-3C_MC6"/>
</dbReference>
<sequence length="84" mass="9506">MLLLDRNNEPRCTVFYLAAAAHGVLKTNLGIDTLPLHEQIEHDVVGKSVSHEFFRMALDFLYLLDRVSVDERGGLHVHQNASYS</sequence>
<gene>
    <name evidence="1" type="ordered locus">Corgl_0332</name>
</gene>
<reference evidence="2" key="1">
    <citation type="journal article" date="2013" name="Stand. Genomic Sci.">
        <title>Complete genome sequence of Coriobacterium glomerans type strain (PW2(T)) from the midgut of Pyrrhocoris apterus L. (red soldier bug).</title>
        <authorList>
            <person name="Stackebrandt E."/>
            <person name="Zeytun A."/>
            <person name="Lapidus A."/>
            <person name="Nolan M."/>
            <person name="Lucas S."/>
            <person name="Hammon N."/>
            <person name="Deshpande S."/>
            <person name="Cheng J.F."/>
            <person name="Tapia R."/>
            <person name="Goodwin L.A."/>
            <person name="Pitluck S."/>
            <person name="Liolios K."/>
            <person name="Pagani I."/>
            <person name="Ivanova N."/>
            <person name="Mavromatis K."/>
            <person name="Mikhailova N."/>
            <person name="Huntemann M."/>
            <person name="Pati A."/>
            <person name="Chen A."/>
            <person name="Palaniappan K."/>
            <person name="Chang Y.J."/>
            <person name="Land M."/>
            <person name="Hauser L."/>
            <person name="Rohde M."/>
            <person name="Pukall R."/>
            <person name="Goker M."/>
            <person name="Detter J.C."/>
            <person name="Woyke T."/>
            <person name="Bristow J."/>
            <person name="Eisen J.A."/>
            <person name="Markowitz V."/>
            <person name="Hugenholtz P."/>
            <person name="Kyrpides N.C."/>
            <person name="Klenk H.P."/>
        </authorList>
    </citation>
    <scope>NUCLEOTIDE SEQUENCE</scope>
    <source>
        <strain evidence="2">ATCC 49209 / DSM 20642 / JCM 10262 / PW2</strain>
    </source>
</reference>